<evidence type="ECO:0000256" key="4">
    <source>
        <dbReference type="ARBA" id="ARBA00023136"/>
    </source>
</evidence>
<dbReference type="Pfam" id="PF05090">
    <property type="entry name" value="HTTM"/>
    <property type="match status" value="1"/>
</dbReference>
<dbReference type="PANTHER" id="PTHR39535:SF2">
    <property type="entry name" value="HTTM DOMAIN-CONTAINING PROTEIN"/>
    <property type="match status" value="1"/>
</dbReference>
<dbReference type="InterPro" id="IPR052964">
    <property type="entry name" value="Sporulation_signal_mat"/>
</dbReference>
<evidence type="ECO:0000256" key="2">
    <source>
        <dbReference type="ARBA" id="ARBA00022692"/>
    </source>
</evidence>
<dbReference type="SMART" id="SM00752">
    <property type="entry name" value="HTTM"/>
    <property type="match status" value="1"/>
</dbReference>
<dbReference type="PANTHER" id="PTHR39535">
    <property type="entry name" value="SPORULATION-DELAYING PROTEIN SDPB"/>
    <property type="match status" value="1"/>
</dbReference>
<comment type="caution">
    <text evidence="8">The sequence shown here is derived from an EMBL/GenBank/DDBJ whole genome shotgun (WGS) entry which is preliminary data.</text>
</comment>
<evidence type="ECO:0000256" key="5">
    <source>
        <dbReference type="SAM" id="MobiDB-lite"/>
    </source>
</evidence>
<feature type="region of interest" description="Disordered" evidence="5">
    <location>
        <begin position="292"/>
        <end position="342"/>
    </location>
</feature>
<dbReference type="InterPro" id="IPR023894">
    <property type="entry name" value="Sporulation_SdpB"/>
</dbReference>
<dbReference type="InterPro" id="IPR053934">
    <property type="entry name" value="HTTM_dom"/>
</dbReference>
<reference evidence="8" key="1">
    <citation type="submission" date="2021-05" db="EMBL/GenBank/DDBJ databases">
        <title>Novel Bacillus species.</title>
        <authorList>
            <person name="Liu G."/>
        </authorList>
    </citation>
    <scope>NUCLEOTIDE SEQUENCE</scope>
    <source>
        <strain evidence="8">FJAT-50051</strain>
    </source>
</reference>
<evidence type="ECO:0000256" key="6">
    <source>
        <dbReference type="SAM" id="Phobius"/>
    </source>
</evidence>
<feature type="transmembrane region" description="Helical" evidence="6">
    <location>
        <begin position="127"/>
        <end position="146"/>
    </location>
</feature>
<keyword evidence="4 6" id="KW-0472">Membrane</keyword>
<dbReference type="EMBL" id="JAGYPE010000002">
    <property type="protein sequence ID" value="MBS4182007.1"/>
    <property type="molecule type" value="Genomic_DNA"/>
</dbReference>
<accession>A0A942SXE1</accession>
<feature type="domain" description="HTTM-like" evidence="7">
    <location>
        <begin position="18"/>
        <end position="289"/>
    </location>
</feature>
<keyword evidence="2 6" id="KW-0812">Transmembrane</keyword>
<organism evidence="8">
    <name type="scientific">Neobacillus citreus</name>
    <dbReference type="NCBI Taxonomy" id="2833578"/>
    <lineage>
        <taxon>Bacteria</taxon>
        <taxon>Bacillati</taxon>
        <taxon>Bacillota</taxon>
        <taxon>Bacilli</taxon>
        <taxon>Bacillales</taxon>
        <taxon>Bacillaceae</taxon>
        <taxon>Neobacillus</taxon>
    </lineage>
</organism>
<feature type="transmembrane region" description="Helical" evidence="6">
    <location>
        <begin position="222"/>
        <end position="244"/>
    </location>
</feature>
<evidence type="ECO:0000256" key="3">
    <source>
        <dbReference type="ARBA" id="ARBA00022989"/>
    </source>
</evidence>
<protein>
    <submittedName>
        <fullName evidence="8">HTTM domain-containing protein</fullName>
    </submittedName>
</protein>
<dbReference type="AlphaFoldDB" id="A0A942SXE1"/>
<gene>
    <name evidence="8" type="ORF">KHB02_11490</name>
</gene>
<evidence type="ECO:0000256" key="1">
    <source>
        <dbReference type="ARBA" id="ARBA00004127"/>
    </source>
</evidence>
<keyword evidence="3 6" id="KW-1133">Transmembrane helix</keyword>
<name>A0A942SXE1_9BACI</name>
<feature type="transmembrane region" description="Helical" evidence="6">
    <location>
        <begin position="256"/>
        <end position="286"/>
    </location>
</feature>
<feature type="transmembrane region" description="Helical" evidence="6">
    <location>
        <begin position="158"/>
        <end position="177"/>
    </location>
</feature>
<evidence type="ECO:0000313" key="8">
    <source>
        <dbReference type="EMBL" id="MBS4182007.1"/>
    </source>
</evidence>
<dbReference type="GO" id="GO:0012505">
    <property type="term" value="C:endomembrane system"/>
    <property type="evidence" value="ECO:0007669"/>
    <property type="project" value="UniProtKB-SubCell"/>
</dbReference>
<feature type="transmembrane region" description="Helical" evidence="6">
    <location>
        <begin position="83"/>
        <end position="107"/>
    </location>
</feature>
<proteinExistence type="predicted"/>
<sequence>MTTNEAQPGTLLERLVSTTSPVTTWLHPARALLALATLLTLAVNPGPTLFHSSDPATVAAPECSGVPAVGLFCLVPDPDVARWIGAGLLCTVLAGLFPPVTAVLHWYVSVSVFWTITPMEGGDQLAAIVTLMLIPVCLTDTRWMVWRHTPKPSSRTRNIIGNTALLLIAAQLVIVYANSAIAKFSSAPWVEGTALWYWMQHPAFGAPGWLSGPALDLLAQPLGTAVLTWGTIALELVVMASIFSTQRRVRFVGWSLGVLFHLLIAVVIGLVSFGMVMVAVLTLVLLARPTGAAPSRGDGVPSRSDEEEPLDGDLRGADAPMATEPGTHVLAMSTNGLGTSDR</sequence>
<dbReference type="NCBIfam" id="TIGR04033">
    <property type="entry name" value="export_SdpB"/>
    <property type="match status" value="1"/>
</dbReference>
<feature type="compositionally biased region" description="Polar residues" evidence="5">
    <location>
        <begin position="332"/>
        <end position="342"/>
    </location>
</feature>
<evidence type="ECO:0000259" key="7">
    <source>
        <dbReference type="SMART" id="SM00752"/>
    </source>
</evidence>
<dbReference type="InterPro" id="IPR011020">
    <property type="entry name" value="HTTM-like"/>
</dbReference>
<comment type="subcellular location">
    <subcellularLocation>
        <location evidence="1">Endomembrane system</location>
        <topology evidence="1">Multi-pass membrane protein</topology>
    </subcellularLocation>
</comment>